<gene>
    <name evidence="2" type="ORF">THSYN_14845</name>
</gene>
<evidence type="ECO:0000313" key="2">
    <source>
        <dbReference type="EMBL" id="AUB82099.1"/>
    </source>
</evidence>
<keyword evidence="1" id="KW-0812">Transmembrane</keyword>
<organism evidence="2 3">
    <name type="scientific">Candidatus Thiodictyon syntrophicum</name>
    <dbReference type="NCBI Taxonomy" id="1166950"/>
    <lineage>
        <taxon>Bacteria</taxon>
        <taxon>Pseudomonadati</taxon>
        <taxon>Pseudomonadota</taxon>
        <taxon>Gammaproteobacteria</taxon>
        <taxon>Chromatiales</taxon>
        <taxon>Chromatiaceae</taxon>
        <taxon>Thiodictyon</taxon>
    </lineage>
</organism>
<proteinExistence type="predicted"/>
<feature type="transmembrane region" description="Helical" evidence="1">
    <location>
        <begin position="572"/>
        <end position="595"/>
    </location>
</feature>
<evidence type="ECO:0000313" key="3">
    <source>
        <dbReference type="Proteomes" id="UP000232638"/>
    </source>
</evidence>
<feature type="transmembrane region" description="Helical" evidence="1">
    <location>
        <begin position="21"/>
        <end position="44"/>
    </location>
</feature>
<dbReference type="EMBL" id="CP020370">
    <property type="protein sequence ID" value="AUB82099.1"/>
    <property type="molecule type" value="Genomic_DNA"/>
</dbReference>
<dbReference type="RefSeq" id="WP_100919847.1">
    <property type="nucleotide sequence ID" value="NZ_CP020370.1"/>
</dbReference>
<dbReference type="KEGG" id="tsy:THSYN_14845"/>
<feature type="transmembrane region" description="Helical" evidence="1">
    <location>
        <begin position="519"/>
        <end position="552"/>
    </location>
</feature>
<dbReference type="InterPro" id="IPR051447">
    <property type="entry name" value="Lipoprotein-release_system"/>
</dbReference>
<feature type="transmembrane region" description="Helical" evidence="1">
    <location>
        <begin position="475"/>
        <end position="499"/>
    </location>
</feature>
<protein>
    <recommendedName>
        <fullName evidence="4">ABC3 transporter permease protein domain-containing protein</fullName>
    </recommendedName>
</protein>
<dbReference type="GO" id="GO:0098797">
    <property type="term" value="C:plasma membrane protein complex"/>
    <property type="evidence" value="ECO:0007669"/>
    <property type="project" value="TreeGrafter"/>
</dbReference>
<dbReference type="PANTHER" id="PTHR30489">
    <property type="entry name" value="LIPOPROTEIN-RELEASING SYSTEM TRANSMEMBRANE PROTEIN LOLE"/>
    <property type="match status" value="1"/>
</dbReference>
<dbReference type="AlphaFoldDB" id="A0A2K8U9L4"/>
<dbReference type="GO" id="GO:0044874">
    <property type="term" value="P:lipoprotein localization to outer membrane"/>
    <property type="evidence" value="ECO:0007669"/>
    <property type="project" value="TreeGrafter"/>
</dbReference>
<keyword evidence="3" id="KW-1185">Reference proteome</keyword>
<reference evidence="2 3" key="1">
    <citation type="submission" date="2017-03" db="EMBL/GenBank/DDBJ databases">
        <title>Complete genome sequence of Candidatus 'Thiodictyon syntrophicum' sp. nov. strain Cad16T, a photolithoautotroph purple sulfur bacterium isolated from an alpine meromictic lake.</title>
        <authorList>
            <person name="Luedin S.M."/>
            <person name="Pothier J.F."/>
            <person name="Danza F."/>
            <person name="Storelli N."/>
            <person name="Wittwer M."/>
            <person name="Tonolla M."/>
        </authorList>
    </citation>
    <scope>NUCLEOTIDE SEQUENCE [LARGE SCALE GENOMIC DNA]</scope>
    <source>
        <strain evidence="2 3">Cad16T</strain>
    </source>
</reference>
<dbReference type="Proteomes" id="UP000232638">
    <property type="component" value="Chromosome"/>
</dbReference>
<accession>A0A2K8U9L4</accession>
<evidence type="ECO:0000256" key="1">
    <source>
        <dbReference type="SAM" id="Phobius"/>
    </source>
</evidence>
<name>A0A2K8U9L4_9GAMM</name>
<dbReference type="PANTHER" id="PTHR30489:SF0">
    <property type="entry name" value="LIPOPROTEIN-RELEASING SYSTEM TRANSMEMBRANE PROTEIN LOLE"/>
    <property type="match status" value="1"/>
</dbReference>
<evidence type="ECO:0008006" key="4">
    <source>
        <dbReference type="Google" id="ProtNLM"/>
    </source>
</evidence>
<keyword evidence="1" id="KW-1133">Transmembrane helix</keyword>
<keyword evidence="1" id="KW-0472">Membrane</keyword>
<dbReference type="OrthoDB" id="5410375at2"/>
<sequence length="605" mass="64538">MPIGDWRHTVDLAWADLRYEWILSLCMVLALGAVFAPLFILLGLRVGIIGTMLDRLDQDPLSRLIMPKYPLQAPLDHAFVAALKARSEVLIQSPVPFLLLDIEGLKEPLNALPTAVADPLLRGHGLTLPTAGPWVVLSARLAQDTGKGPGDVLSVVLKRSTPQGQEVAVGLPVAGVLPQSIGVEPKLWIPDSVFRWFSDWRRGLPVPALGLAGAGGGLVPEYDGFVTLLARVPSDGDYRRMLTGRGGFSQMPQAIDALGWDLPTGLRARLWSPVNSRVFEDDRPKLRNRHLERGYEAEVIPYLDRFRLSLESGQHSVALNLVVLPEEPIAGPGEAGSDGLPPVWVSTDEAVSTAEPAKLSFTSVSGSAIEIPVRPVPTKALHAGFAAVPKVLAGKMNAARRQAAVFDPATGEVFPAPDGDRFFRAYAPSIDAVEGLATWLRQRGEATGDPGLKEPVSREAEVRQVRTLSRHMQTLYVLIVAVTGVSGFFAIAANVYAGVQRKRRDLAYLQLLGLRRGTLLFITTLKSLILVAGGLVAALCAYAAFAFASGSLFAGLGGGTAGALTRLGVYDALWLVSGILGAAAAASVLAAAAIARIDPAEYLRE</sequence>